<evidence type="ECO:0008006" key="5">
    <source>
        <dbReference type="Google" id="ProtNLM"/>
    </source>
</evidence>
<dbReference type="RefSeq" id="WP_244681210.1">
    <property type="nucleotide sequence ID" value="NZ_JALIRM010000004.1"/>
</dbReference>
<dbReference type="PANTHER" id="PTHR41786">
    <property type="entry name" value="MOTILITY ACCESSORY FACTOR MAF"/>
    <property type="match status" value="1"/>
</dbReference>
<keyword evidence="4" id="KW-1185">Reference proteome</keyword>
<dbReference type="Pfam" id="PF01973">
    <property type="entry name" value="MptE-like"/>
    <property type="match status" value="1"/>
</dbReference>
<dbReference type="EMBL" id="JAUSUO010000011">
    <property type="protein sequence ID" value="MDQ0344814.1"/>
    <property type="molecule type" value="Genomic_DNA"/>
</dbReference>
<protein>
    <recommendedName>
        <fullName evidence="5">DUF115 domain-containing protein</fullName>
    </recommendedName>
</protein>
<reference evidence="3 4" key="1">
    <citation type="submission" date="2023-07" db="EMBL/GenBank/DDBJ databases">
        <title>Genomic Encyclopedia of Type Strains, Phase IV (KMG-IV): sequencing the most valuable type-strain genomes for metagenomic binning, comparative biology and taxonomic classification.</title>
        <authorList>
            <person name="Goeker M."/>
        </authorList>
    </citation>
    <scope>NUCLEOTIDE SEQUENCE [LARGE SCALE GENOMIC DNA]</scope>
    <source>
        <strain evidence="3 4">DSM 27848</strain>
    </source>
</reference>
<proteinExistence type="predicted"/>
<organism evidence="3 4">
    <name type="scientific">Lederbergia wuyishanensis</name>
    <dbReference type="NCBI Taxonomy" id="1347903"/>
    <lineage>
        <taxon>Bacteria</taxon>
        <taxon>Bacillati</taxon>
        <taxon>Bacillota</taxon>
        <taxon>Bacilli</taxon>
        <taxon>Bacillales</taxon>
        <taxon>Bacillaceae</taxon>
        <taxon>Lederbergia</taxon>
    </lineage>
</organism>
<evidence type="ECO:0000313" key="3">
    <source>
        <dbReference type="EMBL" id="MDQ0344814.1"/>
    </source>
</evidence>
<dbReference type="Proteomes" id="UP001232343">
    <property type="component" value="Unassembled WGS sequence"/>
</dbReference>
<dbReference type="InterPro" id="IPR002826">
    <property type="entry name" value="MptE-like"/>
</dbReference>
<sequence length="627" mass="72446">MILINNRNYLRLQNRPLLNKMNEIEEQLDEQKVTVETSRKEVFTLKINVEGKMQYVHSKYDPIAEAKRLIDQLQDIESYDHVLFIGAGLGYHIKQFSEVYPDIKISIYEPNLEVLYHFFSIQDMRKLYGNIGNIFTSMPEDAVKHEVEKIIQTYGKNILFFTLPVYEKLYQKEVHSLLETFKNNLKDRRSSIATNASFQKRWTINSIKNFPTILRTPNILYDVDKKAFEGKPAIIVAAGPSLSEEFENLRYIKDNGLAYIFSVGSAINALIEHGIFPDAACTYDPTHLNQVVIQKVKDRNITEIPLIFGSSVGYETIENYPGPMFHMITSQDTITGHFISNANQVKVVLDAPSIAVVTFQLLNQLGSKQIILVGQNLAYQNDQLYAEGIKYDFVSNELDESELGNLLSIKDVNGNEIKTNEDFNRMRAQLELYIQASNDIEVINTTKGGAKIDGTTFIPLDKVILYKLKSNVVNFDWLQAENSYDLKYVKNQLVKMKYSMEQCKRLVGSTLYELKVIEGNIQMQRTNQLEYTFVKFDKEFGKMKNNQFYKAMIEPMMRVQTELLSEKSKKIKYENNLLIKGQSVLNAFGPFLFECETHYEFATQQFEEMKDRVDEWISTLKIGEKDE</sequence>
<feature type="domain" description="6-hydroxymethylpterin diphosphokinase MptE-like" evidence="1">
    <location>
        <begin position="205"/>
        <end position="382"/>
    </location>
</feature>
<evidence type="ECO:0000259" key="1">
    <source>
        <dbReference type="Pfam" id="PF01973"/>
    </source>
</evidence>
<dbReference type="InterPro" id="IPR045376">
    <property type="entry name" value="Maf_N"/>
</dbReference>
<dbReference type="Pfam" id="PF20157">
    <property type="entry name" value="Maf_flag10_N"/>
    <property type="match status" value="1"/>
</dbReference>
<feature type="domain" description="Glycosyltransferase Maf N-terminal" evidence="2">
    <location>
        <begin position="40"/>
        <end position="185"/>
    </location>
</feature>
<evidence type="ECO:0000259" key="2">
    <source>
        <dbReference type="Pfam" id="PF20157"/>
    </source>
</evidence>
<evidence type="ECO:0000313" key="4">
    <source>
        <dbReference type="Proteomes" id="UP001232343"/>
    </source>
</evidence>
<gene>
    <name evidence="3" type="ORF">J2S14_003658</name>
</gene>
<comment type="caution">
    <text evidence="3">The sequence shown here is derived from an EMBL/GenBank/DDBJ whole genome shotgun (WGS) entry which is preliminary data.</text>
</comment>
<accession>A0ABU0D8S2</accession>
<name>A0ABU0D8S2_9BACI</name>
<dbReference type="PANTHER" id="PTHR41786:SF1">
    <property type="entry name" value="6-HYDROXYMETHYLPTERIN DIPHOSPHOKINASE MPTE-LIKE DOMAIN-CONTAINING PROTEIN"/>
    <property type="match status" value="1"/>
</dbReference>